<dbReference type="InterPro" id="IPR036390">
    <property type="entry name" value="WH_DNA-bd_sf"/>
</dbReference>
<dbReference type="InterPro" id="IPR036388">
    <property type="entry name" value="WH-like_DNA-bd_sf"/>
</dbReference>
<dbReference type="EMBL" id="BARS01023027">
    <property type="protein sequence ID" value="GAG06767.1"/>
    <property type="molecule type" value="Genomic_DNA"/>
</dbReference>
<name>X0V5U6_9ZZZZ</name>
<gene>
    <name evidence="1" type="ORF">S01H1_36721</name>
</gene>
<accession>X0V5U6</accession>
<evidence type="ECO:0000313" key="1">
    <source>
        <dbReference type="EMBL" id="GAG06767.1"/>
    </source>
</evidence>
<sequence length="72" mass="8460">MSNDFSLGSVQVQLPPMEQFAQFLQRRGKRITRQRRLIVETVFSHHDHFDADELMGHLQELIAKREVSRPTV</sequence>
<organism evidence="1">
    <name type="scientific">marine sediment metagenome</name>
    <dbReference type="NCBI Taxonomy" id="412755"/>
    <lineage>
        <taxon>unclassified sequences</taxon>
        <taxon>metagenomes</taxon>
        <taxon>ecological metagenomes</taxon>
    </lineage>
</organism>
<reference evidence="1" key="1">
    <citation type="journal article" date="2014" name="Front. Microbiol.">
        <title>High frequency of phylogenetically diverse reductive dehalogenase-homologous genes in deep subseafloor sedimentary metagenomes.</title>
        <authorList>
            <person name="Kawai M."/>
            <person name="Futagami T."/>
            <person name="Toyoda A."/>
            <person name="Takaki Y."/>
            <person name="Nishi S."/>
            <person name="Hori S."/>
            <person name="Arai W."/>
            <person name="Tsubouchi T."/>
            <person name="Morono Y."/>
            <person name="Uchiyama I."/>
            <person name="Ito T."/>
            <person name="Fujiyama A."/>
            <person name="Inagaki F."/>
            <person name="Takami H."/>
        </authorList>
    </citation>
    <scope>NUCLEOTIDE SEQUENCE</scope>
    <source>
        <strain evidence="1">Expedition CK06-06</strain>
    </source>
</reference>
<proteinExistence type="predicted"/>
<evidence type="ECO:0008006" key="2">
    <source>
        <dbReference type="Google" id="ProtNLM"/>
    </source>
</evidence>
<dbReference type="AlphaFoldDB" id="X0V5U6"/>
<dbReference type="SUPFAM" id="SSF46785">
    <property type="entry name" value="Winged helix' DNA-binding domain"/>
    <property type="match status" value="1"/>
</dbReference>
<dbReference type="Gene3D" id="1.10.10.10">
    <property type="entry name" value="Winged helix-like DNA-binding domain superfamily/Winged helix DNA-binding domain"/>
    <property type="match status" value="1"/>
</dbReference>
<feature type="non-terminal residue" evidence="1">
    <location>
        <position position="72"/>
    </location>
</feature>
<protein>
    <recommendedName>
        <fullName evidence="2">Transcriptional repressor</fullName>
    </recommendedName>
</protein>
<comment type="caution">
    <text evidence="1">The sequence shown here is derived from an EMBL/GenBank/DDBJ whole genome shotgun (WGS) entry which is preliminary data.</text>
</comment>